<protein>
    <recommendedName>
        <fullName evidence="5">Cilia- and flagella-associated protein 418</fullName>
    </recommendedName>
</protein>
<organism evidence="7 8">
    <name type="scientific">Novymonas esmeraldas</name>
    <dbReference type="NCBI Taxonomy" id="1808958"/>
    <lineage>
        <taxon>Eukaryota</taxon>
        <taxon>Discoba</taxon>
        <taxon>Euglenozoa</taxon>
        <taxon>Kinetoplastea</taxon>
        <taxon>Metakinetoplastina</taxon>
        <taxon>Trypanosomatida</taxon>
        <taxon>Trypanosomatidae</taxon>
        <taxon>Novymonas</taxon>
    </lineage>
</organism>
<proteinExistence type="predicted"/>
<evidence type="ECO:0000256" key="4">
    <source>
        <dbReference type="ARBA" id="ARBA00024819"/>
    </source>
</evidence>
<feature type="region of interest" description="Disordered" evidence="6">
    <location>
        <begin position="14"/>
        <end position="134"/>
    </location>
</feature>
<sequence>MSISELDSLIDELFPDKKGSVGDGPGSSFSASGAAAAAGPSRRRSEWDDESDNDQESRAGAVVAGQVPPHPLPGSASCSSAAQRTTSAPSCAGTRRPTGHSFDDDDDDGADVDRGHSAALQQSSKSRGCDGLTSPSLGSATKVVRFPVPFPSLADSDGAFACASRCYLTTAGATFPSSGGGGGHPSLQQLRAIAADEQAHAGSSRIQAMLRKGAFHAAIAKLGNGCLDHHGDFTSDGGCPHILCRHCNYMVVRLQDAAWDDGDGRVNLYLTLRNYYPDWCRLACATPVGVEDGVDGARPVLRAVLPAATAAAYCCQCSWVTVRSPKAAIETRLSHVVSAKEGEHPFATELPLPPGEKRRPPLWVCHGHPR</sequence>
<gene>
    <name evidence="7" type="ORF">NESM_000564500</name>
</gene>
<comment type="function">
    <text evidence="4">May be involved in photoreceptor outer segment disk morphogenesis.</text>
</comment>
<accession>A0AAW0ERE9</accession>
<evidence type="ECO:0000313" key="8">
    <source>
        <dbReference type="Proteomes" id="UP001430356"/>
    </source>
</evidence>
<dbReference type="GO" id="GO:0005829">
    <property type="term" value="C:cytosol"/>
    <property type="evidence" value="ECO:0007669"/>
    <property type="project" value="TreeGrafter"/>
</dbReference>
<dbReference type="Proteomes" id="UP001430356">
    <property type="component" value="Unassembled WGS sequence"/>
</dbReference>
<name>A0AAW0ERE9_9TRYP</name>
<reference evidence="7 8" key="1">
    <citation type="journal article" date="2021" name="MBio">
        <title>A New Model Trypanosomatid, Novymonas esmeraldas: Genomic Perception of Its 'Candidatus Pandoraea novymonadis' Endosymbiont.</title>
        <authorList>
            <person name="Zakharova A."/>
            <person name="Saura A."/>
            <person name="Butenko A."/>
            <person name="Podesvova L."/>
            <person name="Warmusova S."/>
            <person name="Kostygov A.Y."/>
            <person name="Nenarokova A."/>
            <person name="Lukes J."/>
            <person name="Opperdoes F.R."/>
            <person name="Yurchenko V."/>
        </authorList>
    </citation>
    <scope>NUCLEOTIDE SEQUENCE [LARGE SCALE GENOMIC DNA]</scope>
    <source>
        <strain evidence="7 8">E262AT.01</strain>
    </source>
</reference>
<keyword evidence="3" id="KW-0963">Cytoplasm</keyword>
<comment type="subcellular location">
    <subcellularLocation>
        <location evidence="2">Cytoplasm</location>
    </subcellularLocation>
    <subcellularLocation>
        <location evidence="1">Photoreceptor inner segment</location>
    </subcellularLocation>
</comment>
<evidence type="ECO:0000256" key="2">
    <source>
        <dbReference type="ARBA" id="ARBA00004496"/>
    </source>
</evidence>
<evidence type="ECO:0000256" key="6">
    <source>
        <dbReference type="SAM" id="MobiDB-lite"/>
    </source>
</evidence>
<feature type="compositionally biased region" description="Polar residues" evidence="6">
    <location>
        <begin position="76"/>
        <end position="89"/>
    </location>
</feature>
<evidence type="ECO:0000256" key="3">
    <source>
        <dbReference type="ARBA" id="ARBA00022490"/>
    </source>
</evidence>
<keyword evidence="8" id="KW-1185">Reference proteome</keyword>
<dbReference type="EMBL" id="JAECZO010000072">
    <property type="protein sequence ID" value="KAK7196284.1"/>
    <property type="molecule type" value="Genomic_DNA"/>
</dbReference>
<evidence type="ECO:0000256" key="5">
    <source>
        <dbReference type="ARBA" id="ARBA00026215"/>
    </source>
</evidence>
<dbReference type="PANTHER" id="PTHR33958">
    <property type="entry name" value="PROTEIN C8ORF37"/>
    <property type="match status" value="1"/>
</dbReference>
<feature type="compositionally biased region" description="Low complexity" evidence="6">
    <location>
        <begin position="26"/>
        <end position="40"/>
    </location>
</feature>
<comment type="caution">
    <text evidence="7">The sequence shown here is derived from an EMBL/GenBank/DDBJ whole genome shotgun (WGS) entry which is preliminary data.</text>
</comment>
<evidence type="ECO:0000256" key="1">
    <source>
        <dbReference type="ARBA" id="ARBA00004437"/>
    </source>
</evidence>
<evidence type="ECO:0000313" key="7">
    <source>
        <dbReference type="EMBL" id="KAK7196284.1"/>
    </source>
</evidence>
<dbReference type="AlphaFoldDB" id="A0AAW0ERE9"/>
<dbReference type="InterPro" id="IPR029239">
    <property type="entry name" value="CFAP418"/>
</dbReference>
<dbReference type="PANTHER" id="PTHR33958:SF1">
    <property type="entry name" value="CILIA- AND FLAGELLA-ASSOCIATED PROTEIN 418"/>
    <property type="match status" value="1"/>
</dbReference>